<organism evidence="1 2">
    <name type="scientific">Fomitopsis schrenkii</name>
    <name type="common">Brown rot fungus</name>
    <dbReference type="NCBI Taxonomy" id="2126942"/>
    <lineage>
        <taxon>Eukaryota</taxon>
        <taxon>Fungi</taxon>
        <taxon>Dikarya</taxon>
        <taxon>Basidiomycota</taxon>
        <taxon>Agaricomycotina</taxon>
        <taxon>Agaricomycetes</taxon>
        <taxon>Polyporales</taxon>
        <taxon>Fomitopsis</taxon>
    </lineage>
</organism>
<dbReference type="AlphaFoldDB" id="S8ETA4"/>
<keyword evidence="2" id="KW-1185">Reference proteome</keyword>
<reference evidence="1 2" key="1">
    <citation type="journal article" date="2012" name="Science">
        <title>The Paleozoic origin of enzymatic lignin decomposition reconstructed from 31 fungal genomes.</title>
        <authorList>
            <person name="Floudas D."/>
            <person name="Binder M."/>
            <person name="Riley R."/>
            <person name="Barry K."/>
            <person name="Blanchette R.A."/>
            <person name="Henrissat B."/>
            <person name="Martinez A.T."/>
            <person name="Otillar R."/>
            <person name="Spatafora J.W."/>
            <person name="Yadav J.S."/>
            <person name="Aerts A."/>
            <person name="Benoit I."/>
            <person name="Boyd A."/>
            <person name="Carlson A."/>
            <person name="Copeland A."/>
            <person name="Coutinho P.M."/>
            <person name="de Vries R.P."/>
            <person name="Ferreira P."/>
            <person name="Findley K."/>
            <person name="Foster B."/>
            <person name="Gaskell J."/>
            <person name="Glotzer D."/>
            <person name="Gorecki P."/>
            <person name="Heitman J."/>
            <person name="Hesse C."/>
            <person name="Hori C."/>
            <person name="Igarashi K."/>
            <person name="Jurgens J.A."/>
            <person name="Kallen N."/>
            <person name="Kersten P."/>
            <person name="Kohler A."/>
            <person name="Kuees U."/>
            <person name="Kumar T.K.A."/>
            <person name="Kuo A."/>
            <person name="LaButti K."/>
            <person name="Larrondo L.F."/>
            <person name="Lindquist E."/>
            <person name="Ling A."/>
            <person name="Lombard V."/>
            <person name="Lucas S."/>
            <person name="Lundell T."/>
            <person name="Martin R."/>
            <person name="McLaughlin D.J."/>
            <person name="Morgenstern I."/>
            <person name="Morin E."/>
            <person name="Murat C."/>
            <person name="Nagy L.G."/>
            <person name="Nolan M."/>
            <person name="Ohm R.A."/>
            <person name="Patyshakuliyeva A."/>
            <person name="Rokas A."/>
            <person name="Ruiz-Duenas F.J."/>
            <person name="Sabat G."/>
            <person name="Salamov A."/>
            <person name="Samejima M."/>
            <person name="Schmutz J."/>
            <person name="Slot J.C."/>
            <person name="St John F."/>
            <person name="Stenlid J."/>
            <person name="Sun H."/>
            <person name="Sun S."/>
            <person name="Syed K."/>
            <person name="Tsang A."/>
            <person name="Wiebenga A."/>
            <person name="Young D."/>
            <person name="Pisabarro A."/>
            <person name="Eastwood D.C."/>
            <person name="Martin F."/>
            <person name="Cullen D."/>
            <person name="Grigoriev I.V."/>
            <person name="Hibbett D.S."/>
        </authorList>
    </citation>
    <scope>NUCLEOTIDE SEQUENCE</scope>
    <source>
        <strain evidence="2">FP-58527</strain>
    </source>
</reference>
<dbReference type="InParanoid" id="S8ETA4"/>
<name>S8ETA4_FOMSC</name>
<sequence length="483" mass="55225">MPFTSHFPRADISELLTPDLLHQLIKGTFKDHLVNWVEKYLYLHHSKAEARRHMDDIDRRIAAAPPFPGNDSKALMKVYLSAIEGHVPDEVVRCFAAYLDFCYLARRSVHNDKSLASMQEALARFHFHCVVFEAIGIRHDSFSLPRQHTLVHYTTGIRLFGSPNRFCSSITESKHIRAVKRPWRASSKNNPLPEILRTNQRLDKLGAARSCFTSRHMMDGDVLADAMNLPQLTMDDVGDDDEDNLEDDVGDVDGFAQAIVELPKRQAYTRTTKELAIKYNQPNLCVLICQFLFDQLYATDEINSSNVDLAECPEFFGRVAVFQTAHATFFAPSKLCGTGGMHRELIRSNPSWRDHPQFDTVLINTNADEAGMKGMVVGRVMGFMCFTYQGERYPCTLIDWFEMVQDEPSDVTGMYIVQPELDDENNQVSSIVHLDSIFCAVHLTPLYHNTVIPVDFCYWYTLDAFETFYINCYSDYHAHECIM</sequence>
<dbReference type="Proteomes" id="UP000015241">
    <property type="component" value="Unassembled WGS sequence"/>
</dbReference>
<evidence type="ECO:0000313" key="1">
    <source>
        <dbReference type="EMBL" id="EPS92955.1"/>
    </source>
</evidence>
<dbReference type="HOGENOM" id="CLU_006344_1_2_1"/>
<dbReference type="STRING" id="743788.S8ETA4"/>
<dbReference type="InterPro" id="IPR041078">
    <property type="entry name" value="Plavaka"/>
</dbReference>
<dbReference type="Pfam" id="PF18759">
    <property type="entry name" value="Plavaka"/>
    <property type="match status" value="1"/>
</dbReference>
<protein>
    <submittedName>
        <fullName evidence="1">Uncharacterized protein</fullName>
    </submittedName>
</protein>
<dbReference type="OrthoDB" id="3199698at2759"/>
<gene>
    <name evidence="1" type="ORF">FOMPIDRAFT_1033871</name>
</gene>
<evidence type="ECO:0000313" key="2">
    <source>
        <dbReference type="Proteomes" id="UP000015241"/>
    </source>
</evidence>
<accession>S8ETA4</accession>
<proteinExistence type="predicted"/>
<dbReference type="EMBL" id="KE504316">
    <property type="protein sequence ID" value="EPS92955.1"/>
    <property type="molecule type" value="Genomic_DNA"/>
</dbReference>
<dbReference type="eggNOG" id="ENOG502SM5A">
    <property type="taxonomic scope" value="Eukaryota"/>
</dbReference>